<dbReference type="GO" id="GO:0061630">
    <property type="term" value="F:ubiquitin protein ligase activity"/>
    <property type="evidence" value="ECO:0007669"/>
    <property type="project" value="UniProtKB-EC"/>
</dbReference>
<keyword evidence="4" id="KW-0479">Metal-binding</keyword>
<organism evidence="10 11">
    <name type="scientific">Caenorhabditis angaria</name>
    <dbReference type="NCBI Taxonomy" id="860376"/>
    <lineage>
        <taxon>Eukaryota</taxon>
        <taxon>Metazoa</taxon>
        <taxon>Ecdysozoa</taxon>
        <taxon>Nematoda</taxon>
        <taxon>Chromadorea</taxon>
        <taxon>Rhabditida</taxon>
        <taxon>Rhabditina</taxon>
        <taxon>Rhabditomorpha</taxon>
        <taxon>Rhabditoidea</taxon>
        <taxon>Rhabditidae</taxon>
        <taxon>Peloderinae</taxon>
        <taxon>Caenorhabditis</taxon>
    </lineage>
</organism>
<evidence type="ECO:0000256" key="8">
    <source>
        <dbReference type="PROSITE-ProRule" id="PRU00175"/>
    </source>
</evidence>
<dbReference type="GO" id="GO:0006511">
    <property type="term" value="P:ubiquitin-dependent protein catabolic process"/>
    <property type="evidence" value="ECO:0007669"/>
    <property type="project" value="TreeGrafter"/>
</dbReference>
<dbReference type="PROSITE" id="PS50089">
    <property type="entry name" value="ZF_RING_2"/>
    <property type="match status" value="1"/>
</dbReference>
<evidence type="ECO:0000256" key="7">
    <source>
        <dbReference type="ARBA" id="ARBA00022833"/>
    </source>
</evidence>
<dbReference type="GO" id="GO:0005634">
    <property type="term" value="C:nucleus"/>
    <property type="evidence" value="ECO:0007669"/>
    <property type="project" value="TreeGrafter"/>
</dbReference>
<keyword evidence="3" id="KW-0808">Transferase</keyword>
<name>A0A9P1I806_9PELO</name>
<gene>
    <name evidence="10" type="ORF">CAMP_LOCUS2388</name>
</gene>
<dbReference type="InterPro" id="IPR051834">
    <property type="entry name" value="RING_finger_E3_ligase"/>
</dbReference>
<dbReference type="Gene3D" id="3.30.40.10">
    <property type="entry name" value="Zinc/RING finger domain, C3HC4 (zinc finger)"/>
    <property type="match status" value="1"/>
</dbReference>
<evidence type="ECO:0000256" key="4">
    <source>
        <dbReference type="ARBA" id="ARBA00022723"/>
    </source>
</evidence>
<keyword evidence="5 8" id="KW-0863">Zinc-finger</keyword>
<accession>A0A9P1I806</accession>
<evidence type="ECO:0000256" key="2">
    <source>
        <dbReference type="ARBA" id="ARBA00012483"/>
    </source>
</evidence>
<sequence length="310" mass="32723">MPQYFCYQCQRTVSLRDADFICAQCGGEFIEEVRHQFGGAQGAMIFGQIPEEPAAEGGAPAAEGAAAAAAANPVPPRVRRVNLPRGSGAAEAIPIAAARGGLEEWMRELFAGAAAAGDAGAAAAGGGNAGRPLSVHVQITPNGMTIRNGPAAAGNAAENGAAGAAGGGRNTIQMNFPENMLAEMVAGNLPEYLQQILDTTGMTATFGNHGNSQRGFTEDQIRKYLPMTKVTAKHVENGAQCTTCFDTFKLDDPVGKLDCDHIFHRPCIEPWLKTKSSCPVCRQPVNMAAWKRKYDEQAALSQFNVLEDLD</sequence>
<proteinExistence type="predicted"/>
<dbReference type="InterPro" id="IPR039525">
    <property type="entry name" value="RNF126-like_zinc-ribbon"/>
</dbReference>
<dbReference type="Pfam" id="PF13639">
    <property type="entry name" value="zf-RING_2"/>
    <property type="match status" value="1"/>
</dbReference>
<dbReference type="CDD" id="cd16454">
    <property type="entry name" value="RING-H2_PA-TM-RING"/>
    <property type="match status" value="1"/>
</dbReference>
<dbReference type="PANTHER" id="PTHR45931">
    <property type="entry name" value="SI:CH211-59O9.10"/>
    <property type="match status" value="1"/>
</dbReference>
<evidence type="ECO:0000256" key="3">
    <source>
        <dbReference type="ARBA" id="ARBA00022679"/>
    </source>
</evidence>
<dbReference type="EC" id="2.3.2.27" evidence="2"/>
<evidence type="ECO:0000313" key="11">
    <source>
        <dbReference type="Proteomes" id="UP001152747"/>
    </source>
</evidence>
<dbReference type="InterPro" id="IPR001841">
    <property type="entry name" value="Znf_RING"/>
</dbReference>
<keyword evidence="6" id="KW-0833">Ubl conjugation pathway</keyword>
<comment type="caution">
    <text evidence="10">The sequence shown here is derived from an EMBL/GenBank/DDBJ whole genome shotgun (WGS) entry which is preliminary data.</text>
</comment>
<dbReference type="Pfam" id="PF14369">
    <property type="entry name" value="Zn_ribbon_19"/>
    <property type="match status" value="1"/>
</dbReference>
<evidence type="ECO:0000256" key="6">
    <source>
        <dbReference type="ARBA" id="ARBA00022786"/>
    </source>
</evidence>
<protein>
    <recommendedName>
        <fullName evidence="2">RING-type E3 ubiquitin transferase</fullName>
        <ecNumber evidence="2">2.3.2.27</ecNumber>
    </recommendedName>
</protein>
<keyword evidence="7" id="KW-0862">Zinc</keyword>
<evidence type="ECO:0000256" key="5">
    <source>
        <dbReference type="ARBA" id="ARBA00022771"/>
    </source>
</evidence>
<dbReference type="InterPro" id="IPR013083">
    <property type="entry name" value="Znf_RING/FYVE/PHD"/>
</dbReference>
<dbReference type="SMART" id="SM00184">
    <property type="entry name" value="RING"/>
    <property type="match status" value="1"/>
</dbReference>
<dbReference type="SUPFAM" id="SSF57850">
    <property type="entry name" value="RING/U-box"/>
    <property type="match status" value="1"/>
</dbReference>
<dbReference type="OrthoDB" id="5823472at2759"/>
<feature type="domain" description="RING-type" evidence="9">
    <location>
        <begin position="241"/>
        <end position="282"/>
    </location>
</feature>
<keyword evidence="11" id="KW-1185">Reference proteome</keyword>
<reference evidence="10" key="1">
    <citation type="submission" date="2022-11" db="EMBL/GenBank/DDBJ databases">
        <authorList>
            <person name="Kikuchi T."/>
        </authorList>
    </citation>
    <scope>NUCLEOTIDE SEQUENCE</scope>
    <source>
        <strain evidence="10">PS1010</strain>
    </source>
</reference>
<dbReference type="EMBL" id="CANHGI010000001">
    <property type="protein sequence ID" value="CAI5439751.1"/>
    <property type="molecule type" value="Genomic_DNA"/>
</dbReference>
<dbReference type="PANTHER" id="PTHR45931:SF3">
    <property type="entry name" value="RING ZINC FINGER-CONTAINING PROTEIN"/>
    <property type="match status" value="1"/>
</dbReference>
<dbReference type="GO" id="GO:0008270">
    <property type="term" value="F:zinc ion binding"/>
    <property type="evidence" value="ECO:0007669"/>
    <property type="project" value="UniProtKB-KW"/>
</dbReference>
<evidence type="ECO:0000256" key="1">
    <source>
        <dbReference type="ARBA" id="ARBA00000900"/>
    </source>
</evidence>
<comment type="catalytic activity">
    <reaction evidence="1">
        <text>S-ubiquitinyl-[E2 ubiquitin-conjugating enzyme]-L-cysteine + [acceptor protein]-L-lysine = [E2 ubiquitin-conjugating enzyme]-L-cysteine + N(6)-ubiquitinyl-[acceptor protein]-L-lysine.</text>
        <dbReference type="EC" id="2.3.2.27"/>
    </reaction>
</comment>
<evidence type="ECO:0000259" key="9">
    <source>
        <dbReference type="PROSITE" id="PS50089"/>
    </source>
</evidence>
<dbReference type="AlphaFoldDB" id="A0A9P1I806"/>
<evidence type="ECO:0000313" key="10">
    <source>
        <dbReference type="EMBL" id="CAI5439751.1"/>
    </source>
</evidence>
<dbReference type="Proteomes" id="UP001152747">
    <property type="component" value="Unassembled WGS sequence"/>
</dbReference>